<dbReference type="Gene3D" id="3.90.180.10">
    <property type="entry name" value="Medium-chain alcohol dehydrogenases, catalytic domain"/>
    <property type="match status" value="1"/>
</dbReference>
<dbReference type="PROSITE" id="PS00059">
    <property type="entry name" value="ADH_ZINC"/>
    <property type="match status" value="1"/>
</dbReference>
<dbReference type="InterPro" id="IPR050129">
    <property type="entry name" value="Zn_alcohol_dh"/>
</dbReference>
<dbReference type="Proteomes" id="UP000068026">
    <property type="component" value="Chromosome"/>
</dbReference>
<dbReference type="Proteomes" id="UP000184204">
    <property type="component" value="Unassembled WGS sequence"/>
</dbReference>
<dbReference type="InterPro" id="IPR002328">
    <property type="entry name" value="ADH_Zn_CS"/>
</dbReference>
<gene>
    <name evidence="6" type="primary">yjmD</name>
    <name evidence="6" type="ORF">CPRO_09730</name>
    <name evidence="7" type="ORF">SAMN02745151_00510</name>
</gene>
<dbReference type="EMBL" id="FQUA01000002">
    <property type="protein sequence ID" value="SHE38617.1"/>
    <property type="molecule type" value="Genomic_DNA"/>
</dbReference>
<dbReference type="InterPro" id="IPR013154">
    <property type="entry name" value="ADH-like_N"/>
</dbReference>
<evidence type="ECO:0000256" key="3">
    <source>
        <dbReference type="ARBA" id="ARBA00023002"/>
    </source>
</evidence>
<dbReference type="PANTHER" id="PTHR43401:SF2">
    <property type="entry name" value="L-THREONINE 3-DEHYDROGENASE"/>
    <property type="match status" value="1"/>
</dbReference>
<keyword evidence="1 4" id="KW-0479">Metal-binding</keyword>
<evidence type="ECO:0000259" key="5">
    <source>
        <dbReference type="SMART" id="SM00829"/>
    </source>
</evidence>
<evidence type="ECO:0000313" key="7">
    <source>
        <dbReference type="EMBL" id="SHE38617.1"/>
    </source>
</evidence>
<dbReference type="EMBL" id="CP014223">
    <property type="protein sequence ID" value="AMJ40571.1"/>
    <property type="molecule type" value="Genomic_DNA"/>
</dbReference>
<dbReference type="SUPFAM" id="SSF50129">
    <property type="entry name" value="GroES-like"/>
    <property type="match status" value="1"/>
</dbReference>
<feature type="domain" description="Enoyl reductase (ER)" evidence="5">
    <location>
        <begin position="29"/>
        <end position="361"/>
    </location>
</feature>
<evidence type="ECO:0000256" key="4">
    <source>
        <dbReference type="RuleBase" id="RU361277"/>
    </source>
</evidence>
<dbReference type="EC" id="1.-.-.-" evidence="6"/>
<dbReference type="SMART" id="SM00829">
    <property type="entry name" value="PKS_ER"/>
    <property type="match status" value="1"/>
</dbReference>
<evidence type="ECO:0000256" key="1">
    <source>
        <dbReference type="ARBA" id="ARBA00022723"/>
    </source>
</evidence>
<sequence length="364" mass="40243">MSLELKGEWDNDLKCFSPKVLGGLKMKSGIIEKVGVIKIKETPMPKIEKANDVIIKVKYVGICGSDIHIYHGQNAFAKYPLVWGHEIVGHVHEVGSEVTSVKVGDRVVVEPFIACGKCYSCKNGRRNACQELKVFGAHIDGGCSEYFKVPESNAHILPDNVSLEDAVLIEPFTIGAQACYRGQVTKDDFVFVMGGGTIGLTVAENAKILGARVILSDIVDEKLDFAKKHGAEFTINAMKENVADRIFEITGGMGANVVIDSICNKKSFEDALTFVSNAGRVVELSFNTTPSEIAPILLSKGEVSIMGSRHQTNRFPVVIDYVRDEKIVFENFITAFYPLEDMEKAFKYIEQHLDKTRKVVIKLY</sequence>
<evidence type="ECO:0000313" key="8">
    <source>
        <dbReference type="Proteomes" id="UP000068026"/>
    </source>
</evidence>
<dbReference type="InterPro" id="IPR011032">
    <property type="entry name" value="GroES-like_sf"/>
</dbReference>
<dbReference type="GO" id="GO:0008270">
    <property type="term" value="F:zinc ion binding"/>
    <property type="evidence" value="ECO:0007669"/>
    <property type="project" value="InterPro"/>
</dbReference>
<proteinExistence type="inferred from homology"/>
<dbReference type="InterPro" id="IPR036291">
    <property type="entry name" value="NAD(P)-bd_dom_sf"/>
</dbReference>
<dbReference type="CDD" id="cd08261">
    <property type="entry name" value="Zn_ADH7"/>
    <property type="match status" value="1"/>
</dbReference>
<keyword evidence="3 6" id="KW-0560">Oxidoreductase</keyword>
<dbReference type="Pfam" id="PF00107">
    <property type="entry name" value="ADH_zinc_N"/>
    <property type="match status" value="1"/>
</dbReference>
<dbReference type="Gene3D" id="3.40.50.720">
    <property type="entry name" value="NAD(P)-binding Rossmann-like Domain"/>
    <property type="match status" value="1"/>
</dbReference>
<dbReference type="InterPro" id="IPR013149">
    <property type="entry name" value="ADH-like_C"/>
</dbReference>
<dbReference type="AlphaFoldDB" id="A0A120MK93"/>
<keyword evidence="2 4" id="KW-0862">Zinc</keyword>
<reference evidence="7" key="4">
    <citation type="submission" date="2016-11" db="EMBL/GenBank/DDBJ databases">
        <authorList>
            <person name="Varghese N."/>
            <person name="Submissions S."/>
        </authorList>
    </citation>
    <scope>NUCLEOTIDE SEQUENCE</scope>
    <source>
        <strain evidence="7">DSM 1682</strain>
    </source>
</reference>
<reference evidence="6 8" key="1">
    <citation type="journal article" date="2016" name="Genome Announc.">
        <title>Complete Genome Sequence of the Amino Acid-Fermenting Clostridium propionicum X2 (DSM 1682).</title>
        <authorList>
            <person name="Poehlein A."/>
            <person name="Schlien K."/>
            <person name="Chowdhury N.P."/>
            <person name="Gottschalk G."/>
            <person name="Buckel W."/>
            <person name="Daniel R."/>
        </authorList>
    </citation>
    <scope>NUCLEOTIDE SEQUENCE [LARGE SCALE GENOMIC DNA]</scope>
    <source>
        <strain evidence="6 8">X2</strain>
    </source>
</reference>
<name>A0A120MK93_ANAPI</name>
<dbReference type="SUPFAM" id="SSF51735">
    <property type="entry name" value="NAD(P)-binding Rossmann-fold domains"/>
    <property type="match status" value="1"/>
</dbReference>
<evidence type="ECO:0000256" key="2">
    <source>
        <dbReference type="ARBA" id="ARBA00022833"/>
    </source>
</evidence>
<organism evidence="7 9">
    <name type="scientific">Anaerotignum propionicum DSM 1682</name>
    <dbReference type="NCBI Taxonomy" id="991789"/>
    <lineage>
        <taxon>Bacteria</taxon>
        <taxon>Bacillati</taxon>
        <taxon>Bacillota</taxon>
        <taxon>Clostridia</taxon>
        <taxon>Lachnospirales</taxon>
        <taxon>Anaerotignaceae</taxon>
        <taxon>Anaerotignum</taxon>
    </lineage>
</organism>
<dbReference type="PANTHER" id="PTHR43401">
    <property type="entry name" value="L-THREONINE 3-DEHYDROGENASE"/>
    <property type="match status" value="1"/>
</dbReference>
<reference evidence="8" key="2">
    <citation type="submission" date="2016-01" db="EMBL/GenBank/DDBJ databases">
        <authorList>
            <person name="Poehlein A."/>
            <person name="Schlien K."/>
            <person name="Gottschalk G."/>
            <person name="Buckel W."/>
            <person name="Daniel R."/>
        </authorList>
    </citation>
    <scope>NUCLEOTIDE SEQUENCE [LARGE SCALE GENOMIC DNA]</scope>
    <source>
        <strain evidence="8">X2</strain>
    </source>
</reference>
<accession>A0A120MK93</accession>
<dbReference type="KEGG" id="cpro:CPRO_09730"/>
<evidence type="ECO:0000313" key="6">
    <source>
        <dbReference type="EMBL" id="AMJ40571.1"/>
    </source>
</evidence>
<protein>
    <submittedName>
        <fullName evidence="7">L-gulonate 5-dehydrogenase</fullName>
    </submittedName>
    <submittedName>
        <fullName evidence="6">Zinc-type alcohol dehydrogenase-like protein YjmD</fullName>
        <ecNumber evidence="6">1.-.-.-</ecNumber>
    </submittedName>
</protein>
<reference evidence="9" key="3">
    <citation type="submission" date="2016-11" db="EMBL/GenBank/DDBJ databases">
        <authorList>
            <person name="Jaros S."/>
            <person name="Januszkiewicz K."/>
            <person name="Wedrychowicz H."/>
        </authorList>
    </citation>
    <scope>NUCLEOTIDE SEQUENCE [LARGE SCALE GENOMIC DNA]</scope>
    <source>
        <strain evidence="9">DSM 1682</strain>
    </source>
</reference>
<comment type="cofactor">
    <cofactor evidence="4">
        <name>Zn(2+)</name>
        <dbReference type="ChEBI" id="CHEBI:29105"/>
    </cofactor>
</comment>
<evidence type="ECO:0000313" key="9">
    <source>
        <dbReference type="Proteomes" id="UP000184204"/>
    </source>
</evidence>
<comment type="similarity">
    <text evidence="4">Belongs to the zinc-containing alcohol dehydrogenase family.</text>
</comment>
<dbReference type="InterPro" id="IPR020843">
    <property type="entry name" value="ER"/>
</dbReference>
<dbReference type="Pfam" id="PF08240">
    <property type="entry name" value="ADH_N"/>
    <property type="match status" value="1"/>
</dbReference>
<dbReference type="GO" id="GO:0016491">
    <property type="term" value="F:oxidoreductase activity"/>
    <property type="evidence" value="ECO:0007669"/>
    <property type="project" value="UniProtKB-KW"/>
</dbReference>
<keyword evidence="8" id="KW-1185">Reference proteome</keyword>